<evidence type="ECO:0000313" key="2">
    <source>
        <dbReference type="Proteomes" id="UP000642284"/>
    </source>
</evidence>
<comment type="caution">
    <text evidence="1">The sequence shown here is derived from an EMBL/GenBank/DDBJ whole genome shotgun (WGS) entry which is preliminary data.</text>
</comment>
<proteinExistence type="predicted"/>
<organism evidence="1 2">
    <name type="scientific">Streptomyces polyasparticus</name>
    <dbReference type="NCBI Taxonomy" id="2767826"/>
    <lineage>
        <taxon>Bacteria</taxon>
        <taxon>Bacillati</taxon>
        <taxon>Actinomycetota</taxon>
        <taxon>Actinomycetes</taxon>
        <taxon>Kitasatosporales</taxon>
        <taxon>Streptomycetaceae</taxon>
        <taxon>Streptomyces</taxon>
    </lineage>
</organism>
<reference evidence="1 2" key="1">
    <citation type="submission" date="2020-08" db="EMBL/GenBank/DDBJ databases">
        <title>Genemic of Streptomyces polyaspartic.</title>
        <authorList>
            <person name="Liu W."/>
        </authorList>
    </citation>
    <scope>NUCLEOTIDE SEQUENCE [LARGE SCALE GENOMIC DNA]</scope>
    <source>
        <strain evidence="1 2">TRM66268-LWL</strain>
    </source>
</reference>
<accession>A0ABR7SVA2</accession>
<dbReference type="Proteomes" id="UP000642284">
    <property type="component" value="Unassembled WGS sequence"/>
</dbReference>
<dbReference type="EMBL" id="JACTVJ010000042">
    <property type="protein sequence ID" value="MBC9719436.1"/>
    <property type="molecule type" value="Genomic_DNA"/>
</dbReference>
<name>A0ABR7SVA2_9ACTN</name>
<dbReference type="Gene3D" id="1.10.10.10">
    <property type="entry name" value="Winged helix-like DNA-binding domain superfamily/Winged helix DNA-binding domain"/>
    <property type="match status" value="1"/>
</dbReference>
<sequence length="151" mass="16650">MPREQAPRDQALAEDLLERLPCTLPPRAVPAAEQIARRYQIPYPTAQFVRRAVVTRLRPPADHPFGGTVTPLRLAWLRVADDLRHQIRTGRLTGRLLVRPELAARYKVCVDTAGTAIRALTEMGLLAPASPHGTYVLPQSARAPQQRGAPG</sequence>
<gene>
    <name evidence="1" type="ORF">H9Y04_43715</name>
</gene>
<dbReference type="RefSeq" id="WP_187819840.1">
    <property type="nucleotide sequence ID" value="NZ_JACTVJ010000042.1"/>
</dbReference>
<dbReference type="SUPFAM" id="SSF46785">
    <property type="entry name" value="Winged helix' DNA-binding domain"/>
    <property type="match status" value="1"/>
</dbReference>
<protein>
    <submittedName>
        <fullName evidence="1">GntR family transcriptional regulator</fullName>
    </submittedName>
</protein>
<evidence type="ECO:0000313" key="1">
    <source>
        <dbReference type="EMBL" id="MBC9719436.1"/>
    </source>
</evidence>
<dbReference type="InterPro" id="IPR036390">
    <property type="entry name" value="WH_DNA-bd_sf"/>
</dbReference>
<dbReference type="InterPro" id="IPR036388">
    <property type="entry name" value="WH-like_DNA-bd_sf"/>
</dbReference>
<keyword evidence="2" id="KW-1185">Reference proteome</keyword>